<name>A0AA38IGQ0_9CUCU</name>
<dbReference type="AlphaFoldDB" id="A0AA38IGQ0"/>
<keyword evidence="1" id="KW-1133">Transmembrane helix</keyword>
<evidence type="ECO:0000313" key="3">
    <source>
        <dbReference type="Proteomes" id="UP001168821"/>
    </source>
</evidence>
<reference evidence="2" key="1">
    <citation type="journal article" date="2023" name="G3 (Bethesda)">
        <title>Whole genome assemblies of Zophobas morio and Tenebrio molitor.</title>
        <authorList>
            <person name="Kaur S."/>
            <person name="Stinson S.A."/>
            <person name="diCenzo G.C."/>
        </authorList>
    </citation>
    <scope>NUCLEOTIDE SEQUENCE</scope>
    <source>
        <strain evidence="2">QUZm001</strain>
    </source>
</reference>
<evidence type="ECO:0000256" key="1">
    <source>
        <dbReference type="SAM" id="Phobius"/>
    </source>
</evidence>
<organism evidence="2 3">
    <name type="scientific">Zophobas morio</name>
    <dbReference type="NCBI Taxonomy" id="2755281"/>
    <lineage>
        <taxon>Eukaryota</taxon>
        <taxon>Metazoa</taxon>
        <taxon>Ecdysozoa</taxon>
        <taxon>Arthropoda</taxon>
        <taxon>Hexapoda</taxon>
        <taxon>Insecta</taxon>
        <taxon>Pterygota</taxon>
        <taxon>Neoptera</taxon>
        <taxon>Endopterygota</taxon>
        <taxon>Coleoptera</taxon>
        <taxon>Polyphaga</taxon>
        <taxon>Cucujiformia</taxon>
        <taxon>Tenebrionidae</taxon>
        <taxon>Zophobas</taxon>
    </lineage>
</organism>
<accession>A0AA38IGQ0</accession>
<feature type="transmembrane region" description="Helical" evidence="1">
    <location>
        <begin position="12"/>
        <end position="36"/>
    </location>
</feature>
<dbReference type="Proteomes" id="UP001168821">
    <property type="component" value="Unassembled WGS sequence"/>
</dbReference>
<keyword evidence="1" id="KW-0472">Membrane</keyword>
<sequence length="107" mass="11805">MAPLISCEFICWIIIAVKSAASFGFYGASCSCAVKLRRRKNPKGLKRNKSRKVVVTSEINAGKNVLVRVFEGMFVSSQRKLSIDVLAACLEFLRPPLSPDIKEISVT</sequence>
<evidence type="ECO:0000313" key="2">
    <source>
        <dbReference type="EMBL" id="KAJ3653861.1"/>
    </source>
</evidence>
<proteinExistence type="predicted"/>
<keyword evidence="1" id="KW-0812">Transmembrane</keyword>
<protein>
    <submittedName>
        <fullName evidence="2">Uncharacterized protein</fullName>
    </submittedName>
</protein>
<gene>
    <name evidence="2" type="ORF">Zmor_013092</name>
</gene>
<dbReference type="EMBL" id="JALNTZ010000004">
    <property type="protein sequence ID" value="KAJ3653861.1"/>
    <property type="molecule type" value="Genomic_DNA"/>
</dbReference>
<keyword evidence="3" id="KW-1185">Reference proteome</keyword>
<comment type="caution">
    <text evidence="2">The sequence shown here is derived from an EMBL/GenBank/DDBJ whole genome shotgun (WGS) entry which is preliminary data.</text>
</comment>